<name>A0ACB8T641_9AGAM</name>
<proteinExistence type="predicted"/>
<dbReference type="Proteomes" id="UP000814140">
    <property type="component" value="Unassembled WGS sequence"/>
</dbReference>
<evidence type="ECO:0000313" key="1">
    <source>
        <dbReference type="EMBL" id="KAI0063611.1"/>
    </source>
</evidence>
<sequence length="335" mass="38385">MLPVLGNATSRYNYTEFNPNATLLYITTEEEANAKVQELRGPLGFDLEWPYDTVTKATSRASLVQLCDSNIILLIHVSRMQNFPQKVRELIESTEIMKLGVCIRRDGAKLFRDFGIMASNLVELGKLAFQVDARCPAVFSQGPIVTLLRLVKFYVGRDLYKGPEIRASSWDQDLHREQLDYAANDAHCALMIYEKILANPQARPYSPAGYTYDIPKELVAVPRAPVNTYTPIWSPRTSQEHICPLTEQQLRAYTLWQSGYGLQGVCVTMKSREDPLDECMAINYIMDALEHNPSLPFLMSNLQEMRQMNFDAFPWKSVNDERMKRWERQKRGSAE</sequence>
<organism evidence="1 2">
    <name type="scientific">Artomyces pyxidatus</name>
    <dbReference type="NCBI Taxonomy" id="48021"/>
    <lineage>
        <taxon>Eukaryota</taxon>
        <taxon>Fungi</taxon>
        <taxon>Dikarya</taxon>
        <taxon>Basidiomycota</taxon>
        <taxon>Agaricomycotina</taxon>
        <taxon>Agaricomycetes</taxon>
        <taxon>Russulales</taxon>
        <taxon>Auriscalpiaceae</taxon>
        <taxon>Artomyces</taxon>
    </lineage>
</organism>
<keyword evidence="2" id="KW-1185">Reference proteome</keyword>
<reference evidence="1" key="2">
    <citation type="journal article" date="2022" name="New Phytol.">
        <title>Evolutionary transition to the ectomycorrhizal habit in the genomes of a hyperdiverse lineage of mushroom-forming fungi.</title>
        <authorList>
            <person name="Looney B."/>
            <person name="Miyauchi S."/>
            <person name="Morin E."/>
            <person name="Drula E."/>
            <person name="Courty P.E."/>
            <person name="Kohler A."/>
            <person name="Kuo A."/>
            <person name="LaButti K."/>
            <person name="Pangilinan J."/>
            <person name="Lipzen A."/>
            <person name="Riley R."/>
            <person name="Andreopoulos W."/>
            <person name="He G."/>
            <person name="Johnson J."/>
            <person name="Nolan M."/>
            <person name="Tritt A."/>
            <person name="Barry K.W."/>
            <person name="Grigoriev I.V."/>
            <person name="Nagy L.G."/>
            <person name="Hibbett D."/>
            <person name="Henrissat B."/>
            <person name="Matheny P.B."/>
            <person name="Labbe J."/>
            <person name="Martin F.M."/>
        </authorList>
    </citation>
    <scope>NUCLEOTIDE SEQUENCE</scope>
    <source>
        <strain evidence="1">HHB10654</strain>
    </source>
</reference>
<comment type="caution">
    <text evidence="1">The sequence shown here is derived from an EMBL/GenBank/DDBJ whole genome shotgun (WGS) entry which is preliminary data.</text>
</comment>
<reference evidence="1" key="1">
    <citation type="submission" date="2021-03" db="EMBL/GenBank/DDBJ databases">
        <authorList>
            <consortium name="DOE Joint Genome Institute"/>
            <person name="Ahrendt S."/>
            <person name="Looney B.P."/>
            <person name="Miyauchi S."/>
            <person name="Morin E."/>
            <person name="Drula E."/>
            <person name="Courty P.E."/>
            <person name="Chicoki N."/>
            <person name="Fauchery L."/>
            <person name="Kohler A."/>
            <person name="Kuo A."/>
            <person name="Labutti K."/>
            <person name="Pangilinan J."/>
            <person name="Lipzen A."/>
            <person name="Riley R."/>
            <person name="Andreopoulos W."/>
            <person name="He G."/>
            <person name="Johnson J."/>
            <person name="Barry K.W."/>
            <person name="Grigoriev I.V."/>
            <person name="Nagy L."/>
            <person name="Hibbett D."/>
            <person name="Henrissat B."/>
            <person name="Matheny P.B."/>
            <person name="Labbe J."/>
            <person name="Martin F."/>
        </authorList>
    </citation>
    <scope>NUCLEOTIDE SEQUENCE</scope>
    <source>
        <strain evidence="1">HHB10654</strain>
    </source>
</reference>
<dbReference type="EMBL" id="MU277202">
    <property type="protein sequence ID" value="KAI0063611.1"/>
    <property type="molecule type" value="Genomic_DNA"/>
</dbReference>
<evidence type="ECO:0000313" key="2">
    <source>
        <dbReference type="Proteomes" id="UP000814140"/>
    </source>
</evidence>
<protein>
    <submittedName>
        <fullName evidence="1">Ribonuclease H-like protein</fullName>
    </submittedName>
</protein>
<gene>
    <name evidence="1" type="ORF">BV25DRAFT_1915106</name>
</gene>
<accession>A0ACB8T641</accession>